<dbReference type="STRING" id="1941349.STSP1_02208"/>
<gene>
    <name evidence="1" type="ORF">STSP1_02208</name>
</gene>
<dbReference type="EMBL" id="CP021023">
    <property type="protein sequence ID" value="ARN57782.1"/>
    <property type="molecule type" value="Genomic_DNA"/>
</dbReference>
<proteinExistence type="predicted"/>
<dbReference type="Proteomes" id="UP000193334">
    <property type="component" value="Chromosome"/>
</dbReference>
<dbReference type="PANTHER" id="PTHR30441:SF8">
    <property type="entry name" value="DUF748 DOMAIN-CONTAINING PROTEIN"/>
    <property type="match status" value="1"/>
</dbReference>
<protein>
    <submittedName>
        <fullName evidence="1">Putative assembly protein</fullName>
    </submittedName>
</protein>
<organism evidence="1 2">
    <name type="scientific">Sedimentisphaera salicampi</name>
    <dbReference type="NCBI Taxonomy" id="1941349"/>
    <lineage>
        <taxon>Bacteria</taxon>
        <taxon>Pseudomonadati</taxon>
        <taxon>Planctomycetota</taxon>
        <taxon>Phycisphaerae</taxon>
        <taxon>Sedimentisphaerales</taxon>
        <taxon>Sedimentisphaeraceae</taxon>
        <taxon>Sedimentisphaera</taxon>
    </lineage>
</organism>
<sequence>MKKLTKTAIILLAAAGLAAALYSFRGSLIDILEARITQGLENAFGAELEYEAVEKRENSLIVSGLEGSASQFNFSAGKAVVDYSLFENGFLSPSIEKITAEKVMIYKPGSAETDPQNAYPRFVNFIENISSHPFYSIFKSGSFPDLETGRVAIKSPDKGDIILSSLKLSSKGSDNTYKIMLNTPAGAAFGASFLNAEIKAGKRGFIRVAGNLNASLFGSEWMTKDLSLDASWKPSRPVRFKFNASTSKTEIEAEGSADLSKKNAPYRLSLKTENILLSSITKVNAVYENEKLYSFIGKGTTTFLKEFNPEGRMDSEVKLWGSLSQKPKMRGEIRPQKMTASYVFFPYEVKVSGKIDLSSEKYRFDLKCTHKDQEAKITGWHDIKCTSLPDYPNCDIIIHSNEAYINHDVYKSLDARLKKIWNMINPSGEMAFTYQYLRNEKGKRYLIDINLKNAQAELSKFPLPASSITGDINVNPEEITLTDIRGTAGDSNFNISGTIENALLNEPDYDLEVFAKGLTLDSVLISSLPKDPARMLDDFYIDAQSTLTLELSKENRENDWNLDADISGNEIVYKPSMLTITDPQMKIRAGKGSWRAEMIKAEIAGGSFTAKAGGEIVNKSLGGFEGELSCENLEAGRCLELLGEDYKSFLKGKLGIDADFSSGQDKPLQITALAELQNNTAEIDGLKLEDVSGTVDIKAGTNKPAAFNYSVSGKSVDLPEASIKADGRVKYEEGKLDSLNNITAESVNLSNAEFKDLSGFSGKADFRLEGLEFSSEKEDIDIENFRLEFKDLSTGWIKEAHSAEGNLTGSCNLSKNLELQKAQADLYCSRLLYKGAAFKEVSQSFNYSLGAISSPEKGSASLYGGAASFNYRLMPSGDAPPAYDFSLDLNNVNISELLNDTVEEKNGRLALSGMLSSQLSVEGVAGRQEFRKGRLDIVLKNSQITSKNLISRIVSAVFSRQPAEKRIKTGLISGYIIKDRLVISDAVIQLESLKLQGAGEMNLENQKLDLSLQVFMFEDETLRGKLLNTIGKLIAEVQVKGPLSEPSIKTRTFGIPH</sequence>
<dbReference type="InterPro" id="IPR052894">
    <property type="entry name" value="AsmA-related"/>
</dbReference>
<evidence type="ECO:0000313" key="1">
    <source>
        <dbReference type="EMBL" id="ARN57782.1"/>
    </source>
</evidence>
<dbReference type="AlphaFoldDB" id="A0A1W6LPX4"/>
<name>A0A1W6LPX4_9BACT</name>
<reference evidence="2" key="1">
    <citation type="submission" date="2017-04" db="EMBL/GenBank/DDBJ databases">
        <title>Comparative genomics and description of representatives of a novel lineage of planctomycetes thriving in anoxic sediments.</title>
        <authorList>
            <person name="Spring S."/>
            <person name="Bunk B."/>
            <person name="Sproer C."/>
        </authorList>
    </citation>
    <scope>NUCLEOTIDE SEQUENCE [LARGE SCALE GENOMIC DNA]</scope>
    <source>
        <strain evidence="2">ST-PulAB-D4</strain>
    </source>
</reference>
<dbReference type="KEGG" id="pbp:STSP1_02208"/>
<evidence type="ECO:0000313" key="2">
    <source>
        <dbReference type="Proteomes" id="UP000193334"/>
    </source>
</evidence>
<accession>A0A1W6LPX4</accession>
<keyword evidence="2" id="KW-1185">Reference proteome</keyword>
<dbReference type="GO" id="GO:0005886">
    <property type="term" value="C:plasma membrane"/>
    <property type="evidence" value="ECO:0007669"/>
    <property type="project" value="TreeGrafter"/>
</dbReference>
<dbReference type="PANTHER" id="PTHR30441">
    <property type="entry name" value="DUF748 DOMAIN-CONTAINING PROTEIN"/>
    <property type="match status" value="1"/>
</dbReference>
<dbReference type="GO" id="GO:0090313">
    <property type="term" value="P:regulation of protein targeting to membrane"/>
    <property type="evidence" value="ECO:0007669"/>
    <property type="project" value="TreeGrafter"/>
</dbReference>